<evidence type="ECO:0000256" key="17">
    <source>
        <dbReference type="SAM" id="Phobius"/>
    </source>
</evidence>
<comment type="subunit">
    <text evidence="14">Binds to various extracellular matrix proteins.</text>
</comment>
<dbReference type="InterPro" id="IPR003599">
    <property type="entry name" value="Ig_sub"/>
</dbReference>
<feature type="compositionally biased region" description="Polar residues" evidence="16">
    <location>
        <begin position="25"/>
        <end position="43"/>
    </location>
</feature>
<evidence type="ECO:0000259" key="18">
    <source>
        <dbReference type="PROSITE" id="PS50835"/>
    </source>
</evidence>
<dbReference type="PANTHER" id="PTHR46792:SF2">
    <property type="entry name" value="COILED-COIL DOMAIN-CONTAINING PROTEIN 80"/>
    <property type="match status" value="1"/>
</dbReference>
<dbReference type="InterPro" id="IPR013162">
    <property type="entry name" value="CD80_C2-set"/>
</dbReference>
<dbReference type="Pfam" id="PF07686">
    <property type="entry name" value="V-set"/>
    <property type="match status" value="1"/>
</dbReference>
<feature type="compositionally biased region" description="Basic and acidic residues" evidence="16">
    <location>
        <begin position="1247"/>
        <end position="1275"/>
    </location>
</feature>
<evidence type="ECO:0000256" key="6">
    <source>
        <dbReference type="ARBA" id="ARBA00022692"/>
    </source>
</evidence>
<evidence type="ECO:0000256" key="1">
    <source>
        <dbReference type="ARBA" id="ARBA00004479"/>
    </source>
</evidence>
<feature type="compositionally biased region" description="Low complexity" evidence="16">
    <location>
        <begin position="1040"/>
        <end position="1080"/>
    </location>
</feature>
<dbReference type="SMART" id="SM00409">
    <property type="entry name" value="IG"/>
    <property type="match status" value="2"/>
</dbReference>
<dbReference type="InterPro" id="IPR007110">
    <property type="entry name" value="Ig-like_dom"/>
</dbReference>
<evidence type="ECO:0000256" key="14">
    <source>
        <dbReference type="ARBA" id="ARBA00038549"/>
    </source>
</evidence>
<dbReference type="GO" id="GO:0005604">
    <property type="term" value="C:basement membrane"/>
    <property type="evidence" value="ECO:0007669"/>
    <property type="project" value="TreeGrafter"/>
</dbReference>
<evidence type="ECO:0000256" key="12">
    <source>
        <dbReference type="ARBA" id="ARBA00023180"/>
    </source>
</evidence>
<evidence type="ECO:0000256" key="11">
    <source>
        <dbReference type="ARBA" id="ARBA00023170"/>
    </source>
</evidence>
<evidence type="ECO:0000256" key="3">
    <source>
        <dbReference type="ARBA" id="ARBA00008215"/>
    </source>
</evidence>
<comment type="similarity">
    <text evidence="13">Belongs to the CCDC80 family.</text>
</comment>
<dbReference type="GO" id="GO:0009986">
    <property type="term" value="C:cell surface"/>
    <property type="evidence" value="ECO:0007669"/>
    <property type="project" value="UniProtKB-ARBA"/>
</dbReference>
<protein>
    <recommendedName>
        <fullName evidence="15">Coiled-coil domain-containing protein 80</fullName>
    </recommendedName>
</protein>
<keyword evidence="11" id="KW-0675">Receptor</keyword>
<feature type="transmembrane region" description="Helical" evidence="17">
    <location>
        <begin position="238"/>
        <end position="259"/>
    </location>
</feature>
<keyword evidence="12" id="KW-0325">Glycoprotein</keyword>
<dbReference type="InterPro" id="IPR036179">
    <property type="entry name" value="Ig-like_dom_sf"/>
</dbReference>
<dbReference type="Proteomes" id="UP001214576">
    <property type="component" value="Unassembled WGS sequence"/>
</dbReference>
<proteinExistence type="inferred from homology"/>
<dbReference type="InterPro" id="IPR025232">
    <property type="entry name" value="DUF4174"/>
</dbReference>
<feature type="compositionally biased region" description="Basic and acidic residues" evidence="16">
    <location>
        <begin position="807"/>
        <end position="817"/>
    </location>
</feature>
<dbReference type="InterPro" id="IPR013106">
    <property type="entry name" value="Ig_V-set"/>
</dbReference>
<dbReference type="FunFam" id="2.60.40.10:FF:000584">
    <property type="entry name" value="Cell surface glycoprotein CD200 receptor 1"/>
    <property type="match status" value="2"/>
</dbReference>
<comment type="subcellular location">
    <subcellularLocation>
        <location evidence="1">Membrane</location>
        <topology evidence="1">Single-pass type I membrane protein</topology>
    </subcellularLocation>
    <subcellularLocation>
        <location evidence="2">Secreted</location>
        <location evidence="2">Extracellular space</location>
        <location evidence="2">Extracellular matrix</location>
    </subcellularLocation>
</comment>
<feature type="region of interest" description="Disordered" evidence="16">
    <location>
        <begin position="788"/>
        <end position="818"/>
    </location>
</feature>
<keyword evidence="6 17" id="KW-0812">Transmembrane</keyword>
<evidence type="ECO:0000256" key="8">
    <source>
        <dbReference type="ARBA" id="ARBA00022989"/>
    </source>
</evidence>
<evidence type="ECO:0000256" key="15">
    <source>
        <dbReference type="ARBA" id="ARBA00039956"/>
    </source>
</evidence>
<evidence type="ECO:0000256" key="9">
    <source>
        <dbReference type="ARBA" id="ARBA00023136"/>
    </source>
</evidence>
<name>A0AAD4YHL1_OVIAM</name>
<dbReference type="PANTHER" id="PTHR46792">
    <property type="entry name" value="COILED-COIL DOMAIN-CONTAINING PROTEIN 80"/>
    <property type="match status" value="1"/>
</dbReference>
<evidence type="ECO:0000256" key="13">
    <source>
        <dbReference type="ARBA" id="ARBA00038037"/>
    </source>
</evidence>
<dbReference type="Pfam" id="PF08205">
    <property type="entry name" value="C2-set_2"/>
    <property type="match status" value="2"/>
</dbReference>
<dbReference type="FunFam" id="2.60.40.10:FF:000769">
    <property type="entry name" value="Cell surface glycoprotein CD200 receptor 1"/>
    <property type="match status" value="1"/>
</dbReference>
<evidence type="ECO:0000256" key="4">
    <source>
        <dbReference type="ARBA" id="ARBA00022525"/>
    </source>
</evidence>
<dbReference type="SUPFAM" id="SSF48726">
    <property type="entry name" value="Immunoglobulin"/>
    <property type="match status" value="2"/>
</dbReference>
<comment type="similarity">
    <text evidence="3">Belongs to the CD200R family.</text>
</comment>
<comment type="caution">
    <text evidence="19">The sequence shown here is derived from an EMBL/GenBank/DDBJ whole genome shotgun (WGS) entry which is preliminary data.</text>
</comment>
<keyword evidence="10" id="KW-1015">Disulfide bond</keyword>
<feature type="compositionally biased region" description="Basic and acidic residues" evidence="16">
    <location>
        <begin position="1001"/>
        <end position="1010"/>
    </location>
</feature>
<feature type="compositionally biased region" description="Basic residues" evidence="16">
    <location>
        <begin position="1181"/>
        <end position="1192"/>
    </location>
</feature>
<feature type="compositionally biased region" description="Pro residues" evidence="16">
    <location>
        <begin position="1030"/>
        <end position="1039"/>
    </location>
</feature>
<dbReference type="GO" id="GO:0016020">
    <property type="term" value="C:membrane"/>
    <property type="evidence" value="ECO:0007669"/>
    <property type="project" value="UniProtKB-SubCell"/>
</dbReference>
<evidence type="ECO:0000256" key="10">
    <source>
        <dbReference type="ARBA" id="ARBA00023157"/>
    </source>
</evidence>
<organism evidence="19 20">
    <name type="scientific">Ovis ammon polii</name>
    <dbReference type="NCBI Taxonomy" id="230172"/>
    <lineage>
        <taxon>Eukaryota</taxon>
        <taxon>Metazoa</taxon>
        <taxon>Chordata</taxon>
        <taxon>Craniata</taxon>
        <taxon>Vertebrata</taxon>
        <taxon>Euteleostomi</taxon>
        <taxon>Mammalia</taxon>
        <taxon>Eutheria</taxon>
        <taxon>Laurasiatheria</taxon>
        <taxon>Artiodactyla</taxon>
        <taxon>Ruminantia</taxon>
        <taxon>Pecora</taxon>
        <taxon>Bovidae</taxon>
        <taxon>Caprinae</taxon>
        <taxon>Ovis</taxon>
    </lineage>
</organism>
<sequence>MLTYISFFTPRVFSECLSAEMEGPKTSNNSTQQMDNGNHSSVKTSLSELVDTKAVLTCPPVQWPSVLVTWEIVLRDKPRCFRAYRRDTNQTTGGNCTDKRITWASGPDENPALQIGPVAITHDGNYTCQIATSNGNFQHEYHLQVLVPPKVTLTQTEKGTAVCKAAAGKPAAQISWTPEGDCATEQEPYWGNGTVTVQSTCHWEDRHVLNVSCSVSHLTGNKSLSIQLSQGSKIQAHFILYIIAPIFIILIIVGSIWLLKISGCRKCKLKKTEHTPVVEELVSLLGVVVGKGESQQQDRIFPSIYCENLVDFLKIDPVAITHDGNYTCQIATSNGNFQHEYHLQVLVPPEVTLVQTEKGTAVCKAAVGKPAAQISWTPEGDCATEQEPYWGNGTVTVQSTCRWGGRHVLNVSCSVSHLTGNKSLSIELDKGYLTNKAFTEPAAFPARCRASALRRLRRLIRPWLSLTRALFSPEPAAFQRLLDCNSGVMTGSPPAKVGLRSILFIVGKDDITDERQEEKIIVTGNHTKQGLFPEILRARLLLVPKDPWLDAEQYVICFMAEGLSEKERPLLSATEDGIYSVGFNHFGELLSFPGNLTEDYNLEDSLSKGSEKQLLRGCHVQKPCSQRFRPELLTKLLRPTLRFKMAAVMVCRDAVPARAIWGMNGTALRELSPLPAEAVRCPDKVATTGTASALGRPEQKGSAKALPPWHPQVFMLWTDNLILNPPQIFNSVPGAHVKERRPARLLRHTGRSQGIERTTLEEPNLQPLQRRRSIPVLRVAHATAPPASLGIRGAPVRTQQSPAARSSPREMVRDEGSLARSRMLRFPSGSSSPNILASFAGKNRVWVISAPHASDGYYRLMMSLLKDDVYCELAERHIQQIVLFHQAGEEGGKVRRITSEGRVLEQPLDPSLIPKLMSFLKLEKGKFGMVLLKKTLQVEERYPYPVRLEAMYEIIDQGPIRRIEKIRQKGFVQKCKASGVEGQVVEEGNNGGEAGRPGPSSEKRKEEQRRAQVPPTRESRVKVVRKPATTAPPPAPPTPRATTLPPAPVTTVTRATSRVVTVAARPTTTTAFPTTQRPWTPRVHLSSAPHRPPATAEVITAKGPVASENLYPPPRKEQPRERPPTTRRPSKATSFEVFTAAPSIAISEPSTRAGAGRFRDNRTDRREHGPRDPNVVPGPHKPAKGKPPKKKAQDKILSNEYDLSRPTTSQLEEELQGGNIPPKKAKESKKHEKLEKPEKEKKKKVKSEKADKLLKSEKQVKKDKAEKKSRQEKEKNKKKKVGRTEQDAHLKPAKPFTQNPRKSVTDLLGPFEGKRRLLLITAPKAENSMYVQQRDEYLESFCKMATRKVSVITIFGPVSNSTMKIDHFQLDNEKPMRVVDDEDLVDQHLISELRKEYGMTYNDFFMVLTDVDLRVKQYYEVPIAMKSVFDLIDTFQSRIKDMEKQKKDGIICKEDKKQSLENFLSRFRWRRRLLVISAPNDEDWAYSQQLSALSGQACNFGLRHITVLKLLGVGEEVGGVLELFPINGSSVVEREDVPAHLVKDIRNYFQVSPEYFSMLLVGKDGNVKSWYPSPMWSMVIVYDLIDSMQLRRQEMAIQQSLGMRCPEDEYAGYGYHSYHQGYQDGYQDDYRHHESYHHGYPY</sequence>
<keyword evidence="20" id="KW-1185">Reference proteome</keyword>
<feature type="compositionally biased region" description="Basic and acidic residues" evidence="16">
    <location>
        <begin position="1114"/>
        <end position="1124"/>
    </location>
</feature>
<evidence type="ECO:0000256" key="5">
    <source>
        <dbReference type="ARBA" id="ARBA00022530"/>
    </source>
</evidence>
<feature type="region of interest" description="Disordered" evidence="16">
    <location>
        <begin position="21"/>
        <end position="43"/>
    </location>
</feature>
<gene>
    <name evidence="19" type="ORF">MG293_000743</name>
</gene>
<dbReference type="Pfam" id="PF13778">
    <property type="entry name" value="DUF4174"/>
    <property type="match status" value="3"/>
</dbReference>
<evidence type="ECO:0000313" key="19">
    <source>
        <dbReference type="EMBL" id="KAI4548413.1"/>
    </source>
</evidence>
<dbReference type="EMBL" id="JAKZEL010000001">
    <property type="protein sequence ID" value="KAI4548413.1"/>
    <property type="molecule type" value="Genomic_DNA"/>
</dbReference>
<dbReference type="GO" id="GO:0030198">
    <property type="term" value="P:extracellular matrix organization"/>
    <property type="evidence" value="ECO:0007669"/>
    <property type="project" value="TreeGrafter"/>
</dbReference>
<feature type="compositionally biased region" description="Basic and acidic residues" evidence="16">
    <location>
        <begin position="1229"/>
        <end position="1240"/>
    </location>
</feature>
<keyword evidence="4" id="KW-0964">Secreted</keyword>
<dbReference type="Gene3D" id="2.60.40.10">
    <property type="entry name" value="Immunoglobulins"/>
    <property type="match status" value="4"/>
</dbReference>
<dbReference type="GO" id="GO:0010811">
    <property type="term" value="P:positive regulation of cell-substrate adhesion"/>
    <property type="evidence" value="ECO:0007669"/>
    <property type="project" value="TreeGrafter"/>
</dbReference>
<keyword evidence="8 17" id="KW-1133">Transmembrane helix</keyword>
<feature type="region of interest" description="Disordered" evidence="16">
    <location>
        <begin position="983"/>
        <end position="1308"/>
    </location>
</feature>
<keyword evidence="5" id="KW-0272">Extracellular matrix</keyword>
<evidence type="ECO:0000256" key="2">
    <source>
        <dbReference type="ARBA" id="ARBA00004498"/>
    </source>
</evidence>
<dbReference type="InterPro" id="IPR013783">
    <property type="entry name" value="Ig-like_fold"/>
</dbReference>
<feature type="compositionally biased region" description="Basic and acidic residues" evidence="16">
    <location>
        <begin position="1157"/>
        <end position="1171"/>
    </location>
</feature>
<keyword evidence="7" id="KW-0732">Signal</keyword>
<evidence type="ECO:0000313" key="20">
    <source>
        <dbReference type="Proteomes" id="UP001214576"/>
    </source>
</evidence>
<evidence type="ECO:0000256" key="7">
    <source>
        <dbReference type="ARBA" id="ARBA00022729"/>
    </source>
</evidence>
<dbReference type="PROSITE" id="PS50835">
    <property type="entry name" value="IG_LIKE"/>
    <property type="match status" value="1"/>
</dbReference>
<evidence type="ECO:0000256" key="16">
    <source>
        <dbReference type="SAM" id="MobiDB-lite"/>
    </source>
</evidence>
<feature type="domain" description="Ig-like" evidence="18">
    <location>
        <begin position="111"/>
        <end position="229"/>
    </location>
</feature>
<accession>A0AAD4YHL1</accession>
<keyword evidence="9 17" id="KW-0472">Membrane</keyword>
<reference evidence="19" key="1">
    <citation type="submission" date="2022-03" db="EMBL/GenBank/DDBJ databases">
        <title>Genomic analyses of argali, domestic sheep and their hybrids provide insights into chromosomal evolution, heterosis and genetic basis of agronomic traits.</title>
        <authorList>
            <person name="Li M."/>
        </authorList>
    </citation>
    <scope>NUCLEOTIDE SEQUENCE</scope>
    <source>
        <strain evidence="19">CAU-MHL-2022a</strain>
        <tissue evidence="19">Skin</tissue>
    </source>
</reference>